<dbReference type="OMA" id="RPHIGIT"/>
<dbReference type="STRING" id="30732.ENSOMEP00000032185"/>
<dbReference type="Ensembl" id="ENSOMET00000024149.1">
    <property type="protein sequence ID" value="ENSOMEP00000032185.1"/>
    <property type="gene ID" value="ENSOMEG00000017482.1"/>
</dbReference>
<gene>
    <name evidence="2" type="ORF">FQA47_012537</name>
</gene>
<dbReference type="PaxDb" id="30732-ENSOMEP00000032185"/>
<reference evidence="3" key="1">
    <citation type="submission" date="2025-05" db="UniProtKB">
        <authorList>
            <consortium name="Ensembl"/>
        </authorList>
    </citation>
    <scope>IDENTIFICATION</scope>
</reference>
<dbReference type="GO" id="GO:0055113">
    <property type="term" value="P:epiboly involved in gastrulation with mouth forming second"/>
    <property type="evidence" value="ECO:0007669"/>
    <property type="project" value="Ensembl"/>
</dbReference>
<dbReference type="GeneTree" id="ENSGT00390000015918"/>
<dbReference type="EMBL" id="WKFB01000950">
    <property type="protein sequence ID" value="KAF6716606.1"/>
    <property type="molecule type" value="Genomic_DNA"/>
</dbReference>
<reference evidence="2" key="2">
    <citation type="journal article" name="BMC Genomics">
        <title>Long-read sequencing and de novo genome assembly of marine medaka (Oryzias melastigma).</title>
        <authorList>
            <person name="Liang P."/>
            <person name="Saqib H.S.A."/>
            <person name="Ni X."/>
            <person name="Shen Y."/>
        </authorList>
    </citation>
    <scope>NUCLEOTIDE SEQUENCE</scope>
    <source>
        <strain evidence="2">Bigg-433</strain>
    </source>
</reference>
<dbReference type="Proteomes" id="UP000261560">
    <property type="component" value="Unplaced"/>
</dbReference>
<dbReference type="GO" id="GO:0000280">
    <property type="term" value="P:nuclear division"/>
    <property type="evidence" value="ECO:0007669"/>
    <property type="project" value="Ensembl"/>
</dbReference>
<dbReference type="AlphaFoldDB" id="A0A3B3DS44"/>
<evidence type="ECO:0000313" key="2">
    <source>
        <dbReference type="EMBL" id="KAF6716606.1"/>
    </source>
</evidence>
<proteinExistence type="predicted"/>
<dbReference type="Proteomes" id="UP000646548">
    <property type="component" value="Unassembled WGS sequence"/>
</dbReference>
<evidence type="ECO:0000313" key="4">
    <source>
        <dbReference type="Proteomes" id="UP000261560"/>
    </source>
</evidence>
<feature type="chain" id="PRO_5044589089" evidence="1">
    <location>
        <begin position="21"/>
        <end position="136"/>
    </location>
</feature>
<dbReference type="GO" id="GO:0043009">
    <property type="term" value="P:chordate embryonic development"/>
    <property type="evidence" value="ECO:0007669"/>
    <property type="project" value="Ensembl"/>
</dbReference>
<sequence length="136" mass="14787">MNAKYILALVLALQVSMSLCEIPAPSQELQAKYDSMKSTFIKRLENAYKKLQDAVSASEQGQVAKELVDSVHSRPEVQAVAKVAAGLGSEAAPIVDQARSSLLGLYEQYLRPHVGESLSTGIDHIKVYLDEVMPAE</sequence>
<feature type="signal peptide" evidence="1">
    <location>
        <begin position="1"/>
        <end position="20"/>
    </location>
</feature>
<evidence type="ECO:0000256" key="1">
    <source>
        <dbReference type="SAM" id="SignalP"/>
    </source>
</evidence>
<evidence type="ECO:0000313" key="3">
    <source>
        <dbReference type="Ensembl" id="ENSOMEP00000032185.1"/>
    </source>
</evidence>
<name>A0A3B3DS44_ORYME</name>
<accession>A0A3B3DS44</accession>
<keyword evidence="4" id="KW-1185">Reference proteome</keyword>
<protein>
    <submittedName>
        <fullName evidence="3">Apolipoprotein A-II</fullName>
    </submittedName>
</protein>
<keyword evidence="1" id="KW-0732">Signal</keyword>
<organism evidence="3 4">
    <name type="scientific">Oryzias melastigma</name>
    <name type="common">Marine medaka</name>
    <dbReference type="NCBI Taxonomy" id="30732"/>
    <lineage>
        <taxon>Eukaryota</taxon>
        <taxon>Metazoa</taxon>
        <taxon>Chordata</taxon>
        <taxon>Craniata</taxon>
        <taxon>Vertebrata</taxon>
        <taxon>Euteleostomi</taxon>
        <taxon>Actinopterygii</taxon>
        <taxon>Neopterygii</taxon>
        <taxon>Teleostei</taxon>
        <taxon>Neoteleostei</taxon>
        <taxon>Acanthomorphata</taxon>
        <taxon>Ovalentaria</taxon>
        <taxon>Atherinomorphae</taxon>
        <taxon>Beloniformes</taxon>
        <taxon>Adrianichthyidae</taxon>
        <taxon>Oryziinae</taxon>
        <taxon>Oryzias</taxon>
    </lineage>
</organism>